<proteinExistence type="inferred from homology"/>
<dbReference type="PANTHER" id="PTHR43839">
    <property type="entry name" value="OPPC IN A BINDING PROTEIN-DEPENDENT TRANSPORT SYSTEM"/>
    <property type="match status" value="1"/>
</dbReference>
<sequence>MKRNRQLKIGIGFLVFLILLAFVGPYLPFVDQELETKGMLQAEDGEMLIPPFPPSGEYWFGSDHLGRDIVSRLIIGTKEVLVVVLSVVLIRYIVAVPLGLSSYYYRSANRLLQFLNQVLSFVPVIFIVLLLINMPYLIYSEYRAVWMILILALVEVGRVADVILKQTVEISQKPYIETAIVSGNSPMQILRRYFFPQLFPQVAVNFTLDISRVMFLIGQLGLIHVFIRHKLESLPTMAPAFKMVNTSHAWPVLFKQATYDIFISPWIPFSGAVAITLFVVGFYVLGNGIRNYYEKKQSYL</sequence>
<comment type="subcellular location">
    <subcellularLocation>
        <location evidence="6">Cell membrane</location>
        <topology evidence="6">Multi-pass membrane protein</topology>
    </subcellularLocation>
    <subcellularLocation>
        <location evidence="1">Membrane</location>
        <topology evidence="1">Multi-pass membrane protein</topology>
    </subcellularLocation>
</comment>
<dbReference type="EMBL" id="AVPF01000018">
    <property type="protein sequence ID" value="KGX88733.1"/>
    <property type="molecule type" value="Genomic_DNA"/>
</dbReference>
<dbReference type="Gene3D" id="1.10.3720.10">
    <property type="entry name" value="MetI-like"/>
    <property type="match status" value="1"/>
</dbReference>
<dbReference type="Proteomes" id="UP000030403">
    <property type="component" value="Unassembled WGS sequence"/>
</dbReference>
<name>A0A0A5GC02_9BACI</name>
<evidence type="ECO:0000256" key="6">
    <source>
        <dbReference type="RuleBase" id="RU363032"/>
    </source>
</evidence>
<evidence type="ECO:0000259" key="7">
    <source>
        <dbReference type="PROSITE" id="PS50928"/>
    </source>
</evidence>
<dbReference type="CDD" id="cd06261">
    <property type="entry name" value="TM_PBP2"/>
    <property type="match status" value="1"/>
</dbReference>
<comment type="caution">
    <text evidence="8">The sequence shown here is derived from an EMBL/GenBank/DDBJ whole genome shotgun (WGS) entry which is preliminary data.</text>
</comment>
<evidence type="ECO:0000313" key="9">
    <source>
        <dbReference type="Proteomes" id="UP000030403"/>
    </source>
</evidence>
<feature type="transmembrane region" description="Helical" evidence="6">
    <location>
        <begin position="266"/>
        <end position="286"/>
    </location>
</feature>
<feature type="domain" description="ABC transmembrane type-1" evidence="7">
    <location>
        <begin position="77"/>
        <end position="286"/>
    </location>
</feature>
<keyword evidence="4 6" id="KW-1133">Transmembrane helix</keyword>
<dbReference type="AlphaFoldDB" id="A0A0A5GC02"/>
<feature type="transmembrane region" description="Helical" evidence="6">
    <location>
        <begin position="80"/>
        <end position="105"/>
    </location>
</feature>
<keyword evidence="3 6" id="KW-0812">Transmembrane</keyword>
<keyword evidence="9" id="KW-1185">Reference proteome</keyword>
<keyword evidence="5 6" id="KW-0472">Membrane</keyword>
<dbReference type="InterPro" id="IPR035906">
    <property type="entry name" value="MetI-like_sf"/>
</dbReference>
<dbReference type="GO" id="GO:0055085">
    <property type="term" value="P:transmembrane transport"/>
    <property type="evidence" value="ECO:0007669"/>
    <property type="project" value="InterPro"/>
</dbReference>
<dbReference type="SUPFAM" id="SSF161098">
    <property type="entry name" value="MetI-like"/>
    <property type="match status" value="1"/>
</dbReference>
<evidence type="ECO:0000256" key="5">
    <source>
        <dbReference type="ARBA" id="ARBA00023136"/>
    </source>
</evidence>
<comment type="similarity">
    <text evidence="6">Belongs to the binding-protein-dependent transport system permease family.</text>
</comment>
<dbReference type="Pfam" id="PF00528">
    <property type="entry name" value="BPD_transp_1"/>
    <property type="match status" value="1"/>
</dbReference>
<evidence type="ECO:0000256" key="2">
    <source>
        <dbReference type="ARBA" id="ARBA00022448"/>
    </source>
</evidence>
<dbReference type="PROSITE" id="PS50928">
    <property type="entry name" value="ABC_TM1"/>
    <property type="match status" value="1"/>
</dbReference>
<gene>
    <name evidence="8" type="ORF">N783_07510</name>
</gene>
<dbReference type="InterPro" id="IPR000515">
    <property type="entry name" value="MetI-like"/>
</dbReference>
<feature type="transmembrane region" description="Helical" evidence="6">
    <location>
        <begin position="117"/>
        <end position="138"/>
    </location>
</feature>
<evidence type="ECO:0000256" key="1">
    <source>
        <dbReference type="ARBA" id="ARBA00004141"/>
    </source>
</evidence>
<accession>A0A0A5GC02</accession>
<keyword evidence="2 6" id="KW-0813">Transport</keyword>
<protein>
    <recommendedName>
        <fullName evidence="7">ABC transmembrane type-1 domain-containing protein</fullName>
    </recommendedName>
</protein>
<evidence type="ECO:0000256" key="4">
    <source>
        <dbReference type="ARBA" id="ARBA00022989"/>
    </source>
</evidence>
<dbReference type="eggNOG" id="COG1173">
    <property type="taxonomic scope" value="Bacteria"/>
</dbReference>
<dbReference type="OrthoDB" id="2376472at2"/>
<evidence type="ECO:0000313" key="8">
    <source>
        <dbReference type="EMBL" id="KGX88733.1"/>
    </source>
</evidence>
<feature type="transmembrane region" description="Helical" evidence="6">
    <location>
        <begin position="7"/>
        <end position="27"/>
    </location>
</feature>
<organism evidence="8 9">
    <name type="scientific">Pontibacillus marinus BH030004 = DSM 16465</name>
    <dbReference type="NCBI Taxonomy" id="1385511"/>
    <lineage>
        <taxon>Bacteria</taxon>
        <taxon>Bacillati</taxon>
        <taxon>Bacillota</taxon>
        <taxon>Bacilli</taxon>
        <taxon>Bacillales</taxon>
        <taxon>Bacillaceae</taxon>
        <taxon>Pontibacillus</taxon>
    </lineage>
</organism>
<dbReference type="GO" id="GO:0005886">
    <property type="term" value="C:plasma membrane"/>
    <property type="evidence" value="ECO:0007669"/>
    <property type="project" value="UniProtKB-SubCell"/>
</dbReference>
<dbReference type="STRING" id="1385511.GCA_000425225_02929"/>
<dbReference type="PANTHER" id="PTHR43839:SF3">
    <property type="entry name" value="OLIGOPEPTIDE ABC TRANSPORTER, PERMEASE PROTEIN"/>
    <property type="match status" value="1"/>
</dbReference>
<evidence type="ECO:0000256" key="3">
    <source>
        <dbReference type="ARBA" id="ARBA00022692"/>
    </source>
</evidence>
<dbReference type="RefSeq" id="WP_051255087.1">
    <property type="nucleotide sequence ID" value="NZ_AULJ01000037.1"/>
</dbReference>
<reference evidence="8 9" key="1">
    <citation type="submission" date="2013-08" db="EMBL/GenBank/DDBJ databases">
        <authorList>
            <person name="Huang J."/>
            <person name="Wang G."/>
        </authorList>
    </citation>
    <scope>NUCLEOTIDE SEQUENCE [LARGE SCALE GENOMIC DNA]</scope>
    <source>
        <strain evidence="8 9">BH030004</strain>
    </source>
</reference>